<dbReference type="EMBL" id="CH473982">
    <property type="protein sequence ID" value="EDL81787.1"/>
    <property type="molecule type" value="Genomic_DNA"/>
</dbReference>
<evidence type="ECO:0000313" key="2">
    <source>
        <dbReference type="Proteomes" id="UP000234681"/>
    </source>
</evidence>
<accession>A6JEP3</accession>
<protein>
    <submittedName>
        <fullName evidence="1">RCG21006</fullName>
    </submittedName>
</protein>
<name>A6JEP3_RAT</name>
<sequence length="26" mass="2810">MIDFKIQSPSPPCSSCVLFLLTLNVG</sequence>
<gene>
    <name evidence="1" type="ORF">rCG_21006</name>
</gene>
<proteinExistence type="predicted"/>
<dbReference type="Proteomes" id="UP000234681">
    <property type="component" value="Chromosome 6"/>
</dbReference>
<reference evidence="2" key="1">
    <citation type="submission" date="2005-09" db="EMBL/GenBank/DDBJ databases">
        <authorList>
            <person name="Mural R.J."/>
            <person name="Li P.W."/>
            <person name="Adams M.D."/>
            <person name="Amanatides P.G."/>
            <person name="Baden-Tillson H."/>
            <person name="Barnstead M."/>
            <person name="Chin S.H."/>
            <person name="Dew I."/>
            <person name="Evans C.A."/>
            <person name="Ferriera S."/>
            <person name="Flanigan M."/>
            <person name="Fosler C."/>
            <person name="Glodek A."/>
            <person name="Gu Z."/>
            <person name="Holt R.A."/>
            <person name="Jennings D."/>
            <person name="Kraft C.L."/>
            <person name="Lu F."/>
            <person name="Nguyen T."/>
            <person name="Nusskern D.R."/>
            <person name="Pfannkoch C.M."/>
            <person name="Sitter C."/>
            <person name="Sutton G.G."/>
            <person name="Venter J.C."/>
            <person name="Wang Z."/>
            <person name="Woodage T."/>
            <person name="Zheng X.H."/>
            <person name="Zhong F."/>
        </authorList>
    </citation>
    <scope>NUCLEOTIDE SEQUENCE [LARGE SCALE GENOMIC DNA]</scope>
    <source>
        <strain>BN</strain>
        <strain evidence="2">Sprague-Dawley</strain>
    </source>
</reference>
<dbReference type="AlphaFoldDB" id="A6JEP3"/>
<organism evidence="1 2">
    <name type="scientific">Rattus norvegicus</name>
    <name type="common">Rat</name>
    <dbReference type="NCBI Taxonomy" id="10116"/>
    <lineage>
        <taxon>Eukaryota</taxon>
        <taxon>Metazoa</taxon>
        <taxon>Chordata</taxon>
        <taxon>Craniata</taxon>
        <taxon>Vertebrata</taxon>
        <taxon>Euteleostomi</taxon>
        <taxon>Mammalia</taxon>
        <taxon>Eutheria</taxon>
        <taxon>Euarchontoglires</taxon>
        <taxon>Glires</taxon>
        <taxon>Rodentia</taxon>
        <taxon>Myomorpha</taxon>
        <taxon>Muroidea</taxon>
        <taxon>Muridae</taxon>
        <taxon>Murinae</taxon>
        <taxon>Rattus</taxon>
    </lineage>
</organism>
<evidence type="ECO:0000313" key="1">
    <source>
        <dbReference type="EMBL" id="EDL81787.1"/>
    </source>
</evidence>